<gene>
    <name evidence="1" type="ORF">C6Y40_02525</name>
</gene>
<organism evidence="1 2">
    <name type="scientific">Alteromonas alba</name>
    <dbReference type="NCBI Taxonomy" id="2079529"/>
    <lineage>
        <taxon>Bacteria</taxon>
        <taxon>Pseudomonadati</taxon>
        <taxon>Pseudomonadota</taxon>
        <taxon>Gammaproteobacteria</taxon>
        <taxon>Alteromonadales</taxon>
        <taxon>Alteromonadaceae</taxon>
        <taxon>Alteromonas/Salinimonas group</taxon>
        <taxon>Alteromonas</taxon>
    </lineage>
</organism>
<dbReference type="Proteomes" id="UP000238949">
    <property type="component" value="Unassembled WGS sequence"/>
</dbReference>
<comment type="caution">
    <text evidence="1">The sequence shown here is derived from an EMBL/GenBank/DDBJ whole genome shotgun (WGS) entry which is preliminary data.</text>
</comment>
<evidence type="ECO:0000313" key="2">
    <source>
        <dbReference type="Proteomes" id="UP000238949"/>
    </source>
</evidence>
<dbReference type="EMBL" id="PVNP01000016">
    <property type="protein sequence ID" value="PRO75171.1"/>
    <property type="molecule type" value="Genomic_DNA"/>
</dbReference>
<dbReference type="RefSeq" id="WP_105933258.1">
    <property type="nucleotide sequence ID" value="NZ_PVNP01000016.1"/>
</dbReference>
<keyword evidence="2" id="KW-1185">Reference proteome</keyword>
<protein>
    <submittedName>
        <fullName evidence="1">Uncharacterized protein</fullName>
    </submittedName>
</protein>
<proteinExistence type="predicted"/>
<evidence type="ECO:0000313" key="1">
    <source>
        <dbReference type="EMBL" id="PRO75171.1"/>
    </source>
</evidence>
<dbReference type="OrthoDB" id="6322038at2"/>
<name>A0A2S9VFC6_9ALTE</name>
<accession>A0A2S9VFC6</accession>
<sequence>MNTGLKTIDNLIERFGISVGEGHDAFQQVLDLYGGDSRATTMKLPFCFYQIIANLPVSRRLSLHQFYLPHRKARLASFLIDENGQIIEQVYYQRDSKYVKACKKLQSLVQCHYLKGWATAA</sequence>
<dbReference type="AlphaFoldDB" id="A0A2S9VFC6"/>
<reference evidence="2" key="1">
    <citation type="journal article" date="2020" name="Int. J. Syst. Evol. Microbiol.">
        <title>Alteromonas alba sp. nov., a marine bacterium isolated from the seawater of the West Pacific Ocean.</title>
        <authorList>
            <person name="Sun C."/>
            <person name="Wu Y.-H."/>
            <person name="Xamxidin M."/>
            <person name="Cheng H."/>
            <person name="Xu X.-W."/>
        </authorList>
    </citation>
    <scope>NUCLEOTIDE SEQUENCE [LARGE SCALE GENOMIC DNA]</scope>
    <source>
        <strain evidence="2">190</strain>
    </source>
</reference>